<gene>
    <name evidence="6" type="ORF">FNK824_LOCUS38353</name>
</gene>
<dbReference type="PRINTS" id="PR00450">
    <property type="entry name" value="RECOVERIN"/>
</dbReference>
<dbReference type="PROSITE" id="PS50222">
    <property type="entry name" value="EF_HAND_2"/>
    <property type="match status" value="3"/>
</dbReference>
<feature type="domain" description="EF-hand" evidence="5">
    <location>
        <begin position="102"/>
        <end position="137"/>
    </location>
</feature>
<keyword evidence="2" id="KW-0479">Metal-binding</keyword>
<reference evidence="6" key="1">
    <citation type="submission" date="2021-02" db="EMBL/GenBank/DDBJ databases">
        <authorList>
            <person name="Nowell W R."/>
        </authorList>
    </citation>
    <scope>NUCLEOTIDE SEQUENCE</scope>
</reference>
<dbReference type="Gene3D" id="1.10.238.10">
    <property type="entry name" value="EF-hand"/>
    <property type="match status" value="1"/>
</dbReference>
<evidence type="ECO:0000259" key="5">
    <source>
        <dbReference type="PROSITE" id="PS50222"/>
    </source>
</evidence>
<dbReference type="Proteomes" id="UP000663874">
    <property type="component" value="Unassembled WGS sequence"/>
</dbReference>
<feature type="domain" description="EF-hand" evidence="5">
    <location>
        <begin position="148"/>
        <end position="183"/>
    </location>
</feature>
<dbReference type="Pfam" id="PF00036">
    <property type="entry name" value="EF-hand_1"/>
    <property type="match status" value="1"/>
</dbReference>
<keyword evidence="4" id="KW-0106">Calcium</keyword>
<dbReference type="AlphaFoldDB" id="A0A820E9B0"/>
<dbReference type="SUPFAM" id="SSF47473">
    <property type="entry name" value="EF-hand"/>
    <property type="match status" value="1"/>
</dbReference>
<dbReference type="InterPro" id="IPR028846">
    <property type="entry name" value="Recoverin"/>
</dbReference>
<dbReference type="PANTHER" id="PTHR23055">
    <property type="entry name" value="CALCIUM BINDING PROTEINS"/>
    <property type="match status" value="1"/>
</dbReference>
<sequence length="191" mass="21565">MGGKQVKQTTSSELTEDQISMLKSNTKFTENEIQQWHAGFVRDCPTGRLDRKKFVEFYKKFYPDGKADNYCKYAFNTFDANHDGTIDFQEFLLAIAATSQGSIDDRLSFIFNMYDISKNGQIELKELIILIKAMYDLVGETERTGDHDPKKIAIDIIAQLDSNGDKKISKGEFIAGCKNNPNICALLAPNI</sequence>
<organism evidence="6 7">
    <name type="scientific">Rotaria sordida</name>
    <dbReference type="NCBI Taxonomy" id="392033"/>
    <lineage>
        <taxon>Eukaryota</taxon>
        <taxon>Metazoa</taxon>
        <taxon>Spiralia</taxon>
        <taxon>Gnathifera</taxon>
        <taxon>Rotifera</taxon>
        <taxon>Eurotatoria</taxon>
        <taxon>Bdelloidea</taxon>
        <taxon>Philodinida</taxon>
        <taxon>Philodinidae</taxon>
        <taxon>Rotaria</taxon>
    </lineage>
</organism>
<evidence type="ECO:0000313" key="6">
    <source>
        <dbReference type="EMBL" id="CAF4245031.1"/>
    </source>
</evidence>
<feature type="domain" description="EF-hand" evidence="5">
    <location>
        <begin position="66"/>
        <end position="101"/>
    </location>
</feature>
<dbReference type="InterPro" id="IPR011992">
    <property type="entry name" value="EF-hand-dom_pair"/>
</dbReference>
<evidence type="ECO:0000313" key="7">
    <source>
        <dbReference type="Proteomes" id="UP000663874"/>
    </source>
</evidence>
<dbReference type="SMART" id="SM00054">
    <property type="entry name" value="EFh"/>
    <property type="match status" value="3"/>
</dbReference>
<dbReference type="FunFam" id="1.10.238.10:FF:000009">
    <property type="entry name" value="Visinin-like protein 1"/>
    <property type="match status" value="1"/>
</dbReference>
<evidence type="ECO:0000256" key="1">
    <source>
        <dbReference type="ARBA" id="ARBA00006049"/>
    </source>
</evidence>
<dbReference type="Pfam" id="PF13499">
    <property type="entry name" value="EF-hand_7"/>
    <property type="match status" value="1"/>
</dbReference>
<dbReference type="PROSITE" id="PS00018">
    <property type="entry name" value="EF_HAND_1"/>
    <property type="match status" value="3"/>
</dbReference>
<dbReference type="EMBL" id="CAJOBE010021568">
    <property type="protein sequence ID" value="CAF4245031.1"/>
    <property type="molecule type" value="Genomic_DNA"/>
</dbReference>
<dbReference type="PANTHER" id="PTHR23055:SF69">
    <property type="entry name" value="NEURONAL CALCIUM SENSOR 2"/>
    <property type="match status" value="1"/>
</dbReference>
<proteinExistence type="inferred from homology"/>
<evidence type="ECO:0000256" key="4">
    <source>
        <dbReference type="ARBA" id="ARBA00022837"/>
    </source>
</evidence>
<evidence type="ECO:0000256" key="2">
    <source>
        <dbReference type="ARBA" id="ARBA00022723"/>
    </source>
</evidence>
<comment type="caution">
    <text evidence="6">The sequence shown here is derived from an EMBL/GenBank/DDBJ whole genome shotgun (WGS) entry which is preliminary data.</text>
</comment>
<dbReference type="InterPro" id="IPR002048">
    <property type="entry name" value="EF_hand_dom"/>
</dbReference>
<protein>
    <recommendedName>
        <fullName evidence="5">EF-hand domain-containing protein</fullName>
    </recommendedName>
</protein>
<name>A0A820E9B0_9BILA</name>
<comment type="similarity">
    <text evidence="1">Belongs to the recoverin family.</text>
</comment>
<dbReference type="InterPro" id="IPR018247">
    <property type="entry name" value="EF_Hand_1_Ca_BS"/>
</dbReference>
<dbReference type="GO" id="GO:0005509">
    <property type="term" value="F:calcium ion binding"/>
    <property type="evidence" value="ECO:0007669"/>
    <property type="project" value="InterPro"/>
</dbReference>
<accession>A0A820E9B0</accession>
<dbReference type="CDD" id="cd00051">
    <property type="entry name" value="EFh"/>
    <property type="match status" value="2"/>
</dbReference>
<evidence type="ECO:0000256" key="3">
    <source>
        <dbReference type="ARBA" id="ARBA00022737"/>
    </source>
</evidence>
<keyword evidence="3" id="KW-0677">Repeat</keyword>